<keyword evidence="6" id="KW-0949">S-adenosyl-L-methionine</keyword>
<dbReference type="EMBL" id="JAWIZZ010000045">
    <property type="protein sequence ID" value="KAK5780039.1"/>
    <property type="molecule type" value="Genomic_DNA"/>
</dbReference>
<keyword evidence="7" id="KW-0809">Transit peptide</keyword>
<dbReference type="Pfam" id="PF00588">
    <property type="entry name" value="SpoU_methylase"/>
    <property type="match status" value="1"/>
</dbReference>
<evidence type="ECO:0000256" key="4">
    <source>
        <dbReference type="ARBA" id="ARBA00022603"/>
    </source>
</evidence>
<dbReference type="GO" id="GO:0003723">
    <property type="term" value="F:RNA binding"/>
    <property type="evidence" value="ECO:0007669"/>
    <property type="project" value="InterPro"/>
</dbReference>
<comment type="subcellular location">
    <subcellularLocation>
        <location evidence="1">Mitochondrion</location>
    </subcellularLocation>
</comment>
<sequence length="417" mass="47582">MIILNKIRSLDLFRLPTLRRVSSIAINTVKKTSFDKKFDGIVNKKTKPWERDGFPDRETWFKKKYAHIHAKQKKKQAYLEQLAKLHELKKQERISHKQKYINNLSTTKQRNTISKSSLLEYIYGTNCVIAALMNKNRKNFYRLLYSNDSVLKNNPQLSRLIKEKNLKTVLTNKHELTLLTKNSVHNGLVLEVKPLDPLEITHLGPVNMEDATFQINTYQNEFDSLVLASSHKNIVHCKYMLKQNSNKLYPLGVYLDEVTDTHNLGAILRTSFYLGVDFIVISRRNCAQLSPVVNKCSSGAMEYIPIYMVDKPLTFFDKSQKKGQWTFITSCIEQNNKKTQISKLPLTDMHGLLEHGPVMLVVGNEGRGVRTNLQLKSDFAVQIPFGGPVESQSNIDSLNVSVATAILLSNLLPSSES</sequence>
<evidence type="ECO:0000313" key="11">
    <source>
        <dbReference type="EMBL" id="KAK5780039.1"/>
    </source>
</evidence>
<evidence type="ECO:0000256" key="7">
    <source>
        <dbReference type="ARBA" id="ARBA00022946"/>
    </source>
</evidence>
<gene>
    <name evidence="11" type="ORF">RI543_002579</name>
</gene>
<keyword evidence="4" id="KW-0489">Methyltransferase</keyword>
<dbReference type="Proteomes" id="UP001306508">
    <property type="component" value="Unassembled WGS sequence"/>
</dbReference>
<dbReference type="SUPFAM" id="SSF55315">
    <property type="entry name" value="L30e-like"/>
    <property type="match status" value="1"/>
</dbReference>
<dbReference type="GO" id="GO:0005739">
    <property type="term" value="C:mitochondrion"/>
    <property type="evidence" value="ECO:0007669"/>
    <property type="project" value="UniProtKB-SubCell"/>
</dbReference>
<protein>
    <recommendedName>
        <fullName evidence="9">rRNA methyltransferase 1, mitochondrial</fullName>
    </recommendedName>
</protein>
<evidence type="ECO:0000256" key="9">
    <source>
        <dbReference type="ARBA" id="ARBA00034881"/>
    </source>
</evidence>
<dbReference type="InterPro" id="IPR047182">
    <property type="entry name" value="MRM1"/>
</dbReference>
<dbReference type="GO" id="GO:0016435">
    <property type="term" value="F:rRNA (guanine) methyltransferase activity"/>
    <property type="evidence" value="ECO:0007669"/>
    <property type="project" value="TreeGrafter"/>
</dbReference>
<evidence type="ECO:0000256" key="1">
    <source>
        <dbReference type="ARBA" id="ARBA00004173"/>
    </source>
</evidence>
<dbReference type="SUPFAM" id="SSF75217">
    <property type="entry name" value="alpha/beta knot"/>
    <property type="match status" value="1"/>
</dbReference>
<dbReference type="Gene3D" id="3.40.1280.10">
    <property type="match status" value="1"/>
</dbReference>
<dbReference type="InterPro" id="IPR029026">
    <property type="entry name" value="tRNA_m1G_MTases_N"/>
</dbReference>
<dbReference type="FunFam" id="3.40.1280.10:FF:000036">
    <property type="entry name" value="MRM1p Ribose methyltransferase"/>
    <property type="match status" value="1"/>
</dbReference>
<keyword evidence="3" id="KW-0698">rRNA processing</keyword>
<dbReference type="InterPro" id="IPR004441">
    <property type="entry name" value="rRNA_MeTrfase_TrmH"/>
</dbReference>
<dbReference type="InterPro" id="IPR029064">
    <property type="entry name" value="Ribosomal_eL30-like_sf"/>
</dbReference>
<feature type="domain" description="RNA 2-O ribose methyltransferase substrate binding" evidence="10">
    <location>
        <begin position="121"/>
        <end position="198"/>
    </location>
</feature>
<comment type="similarity">
    <text evidence="2">Belongs to the class IV-like SAM-binding methyltransferase superfamily. RNA methyltransferase TrmH family.</text>
</comment>
<evidence type="ECO:0000256" key="2">
    <source>
        <dbReference type="ARBA" id="ARBA00007228"/>
    </source>
</evidence>
<reference evidence="12" key="1">
    <citation type="submission" date="2023-07" db="EMBL/GenBank/DDBJ databases">
        <title>A draft genome of Kazachstania heterogenica Y-27499.</title>
        <authorList>
            <person name="Donic C."/>
            <person name="Kralova J.S."/>
            <person name="Fidel L."/>
            <person name="Ben-Dor S."/>
            <person name="Jung S."/>
        </authorList>
    </citation>
    <scope>NUCLEOTIDE SEQUENCE [LARGE SCALE GENOMIC DNA]</scope>
    <source>
        <strain evidence="12">Y27499</strain>
    </source>
</reference>
<dbReference type="Gene3D" id="3.30.1330.30">
    <property type="match status" value="1"/>
</dbReference>
<evidence type="ECO:0000256" key="6">
    <source>
        <dbReference type="ARBA" id="ARBA00022691"/>
    </source>
</evidence>
<evidence type="ECO:0000256" key="8">
    <source>
        <dbReference type="ARBA" id="ARBA00023128"/>
    </source>
</evidence>
<keyword evidence="5" id="KW-0808">Transferase</keyword>
<dbReference type="InterPro" id="IPR047261">
    <property type="entry name" value="MRM1_MeTrfase_dom"/>
</dbReference>
<evidence type="ECO:0000259" key="10">
    <source>
        <dbReference type="SMART" id="SM00967"/>
    </source>
</evidence>
<evidence type="ECO:0000256" key="5">
    <source>
        <dbReference type="ARBA" id="ARBA00022679"/>
    </source>
</evidence>
<dbReference type="NCBIfam" id="TIGR00186">
    <property type="entry name" value="rRNA_methyl_3"/>
    <property type="match status" value="1"/>
</dbReference>
<keyword evidence="12" id="KW-1185">Reference proteome</keyword>
<dbReference type="InterPro" id="IPR013123">
    <property type="entry name" value="SpoU_subst-bd"/>
</dbReference>
<comment type="caution">
    <text evidence="11">The sequence shown here is derived from an EMBL/GenBank/DDBJ whole genome shotgun (WGS) entry which is preliminary data.</text>
</comment>
<dbReference type="InterPro" id="IPR001537">
    <property type="entry name" value="SpoU_MeTrfase"/>
</dbReference>
<dbReference type="PANTHER" id="PTHR46103">
    <property type="entry name" value="RRNA METHYLTRANSFERASE 1, MITOCHONDRIAL"/>
    <property type="match status" value="1"/>
</dbReference>
<keyword evidence="8" id="KW-0496">Mitochondrion</keyword>
<dbReference type="CDD" id="cd18105">
    <property type="entry name" value="SpoU-like_MRM1"/>
    <property type="match status" value="1"/>
</dbReference>
<organism evidence="11 12">
    <name type="scientific">Arxiozyma heterogenica</name>
    <dbReference type="NCBI Taxonomy" id="278026"/>
    <lineage>
        <taxon>Eukaryota</taxon>
        <taxon>Fungi</taxon>
        <taxon>Dikarya</taxon>
        <taxon>Ascomycota</taxon>
        <taxon>Saccharomycotina</taxon>
        <taxon>Saccharomycetes</taxon>
        <taxon>Saccharomycetales</taxon>
        <taxon>Saccharomycetaceae</taxon>
        <taxon>Arxiozyma</taxon>
    </lineage>
</organism>
<proteinExistence type="inferred from homology"/>
<dbReference type="SMART" id="SM00967">
    <property type="entry name" value="SpoU_sub_bind"/>
    <property type="match status" value="1"/>
</dbReference>
<dbReference type="InterPro" id="IPR029028">
    <property type="entry name" value="Alpha/beta_knot_MTases"/>
</dbReference>
<dbReference type="AlphaFoldDB" id="A0AAN7WKF5"/>
<dbReference type="PANTHER" id="PTHR46103:SF1">
    <property type="entry name" value="RRNA METHYLTRANSFERASE 1, MITOCHONDRIAL"/>
    <property type="match status" value="1"/>
</dbReference>
<accession>A0AAN7WKF5</accession>
<evidence type="ECO:0000313" key="12">
    <source>
        <dbReference type="Proteomes" id="UP001306508"/>
    </source>
</evidence>
<dbReference type="Pfam" id="PF08032">
    <property type="entry name" value="SpoU_sub_bind"/>
    <property type="match status" value="1"/>
</dbReference>
<name>A0AAN7WKF5_9SACH</name>
<evidence type="ECO:0000256" key="3">
    <source>
        <dbReference type="ARBA" id="ARBA00022552"/>
    </source>
</evidence>